<proteinExistence type="predicted"/>
<keyword evidence="9" id="KW-0472">Membrane</keyword>
<feature type="domain" description="C2H2-type" evidence="10">
    <location>
        <begin position="4"/>
        <end position="31"/>
    </location>
</feature>
<dbReference type="GO" id="GO:0000785">
    <property type="term" value="C:chromatin"/>
    <property type="evidence" value="ECO:0007669"/>
    <property type="project" value="TreeGrafter"/>
</dbReference>
<feature type="non-terminal residue" evidence="11">
    <location>
        <position position="666"/>
    </location>
</feature>
<evidence type="ECO:0000256" key="8">
    <source>
        <dbReference type="SAM" id="MobiDB-lite"/>
    </source>
</evidence>
<feature type="transmembrane region" description="Helical" evidence="9">
    <location>
        <begin position="374"/>
        <end position="395"/>
    </location>
</feature>
<keyword evidence="4 7" id="KW-0863">Zinc-finger</keyword>
<evidence type="ECO:0000256" key="7">
    <source>
        <dbReference type="PROSITE-ProRule" id="PRU00042"/>
    </source>
</evidence>
<dbReference type="Pfam" id="PF04082">
    <property type="entry name" value="Fungal_trans"/>
    <property type="match status" value="1"/>
</dbReference>
<comment type="subcellular location">
    <subcellularLocation>
        <location evidence="1">Nucleus</location>
    </subcellularLocation>
</comment>
<dbReference type="GO" id="GO:0005634">
    <property type="term" value="C:nucleus"/>
    <property type="evidence" value="ECO:0007669"/>
    <property type="project" value="UniProtKB-SubCell"/>
</dbReference>
<evidence type="ECO:0000256" key="9">
    <source>
        <dbReference type="SAM" id="Phobius"/>
    </source>
</evidence>
<dbReference type="PANTHER" id="PTHR40626">
    <property type="entry name" value="MIP31509P"/>
    <property type="match status" value="1"/>
</dbReference>
<feature type="domain" description="C2H2-type" evidence="10">
    <location>
        <begin position="32"/>
        <end position="59"/>
    </location>
</feature>
<protein>
    <submittedName>
        <fullName evidence="11">C2H2 transcription factor</fullName>
    </submittedName>
</protein>
<evidence type="ECO:0000313" key="11">
    <source>
        <dbReference type="EMBL" id="KKA17533.1"/>
    </source>
</evidence>
<feature type="compositionally biased region" description="Low complexity" evidence="8">
    <location>
        <begin position="58"/>
        <end position="93"/>
    </location>
</feature>
<keyword evidence="9" id="KW-0812">Transmembrane</keyword>
<evidence type="ECO:0000256" key="5">
    <source>
        <dbReference type="ARBA" id="ARBA00022833"/>
    </source>
</evidence>
<keyword evidence="6" id="KW-0539">Nucleus</keyword>
<dbReference type="FunFam" id="3.30.160.60:FF:000446">
    <property type="entry name" value="Zinc finger protein"/>
    <property type="match status" value="1"/>
</dbReference>
<accession>A0A0F4YIV4</accession>
<evidence type="ECO:0000313" key="12">
    <source>
        <dbReference type="Proteomes" id="UP000053958"/>
    </source>
</evidence>
<dbReference type="SUPFAM" id="SSF57667">
    <property type="entry name" value="beta-beta-alpha zinc fingers"/>
    <property type="match status" value="1"/>
</dbReference>
<gene>
    <name evidence="11" type="ORF">T310_8528</name>
</gene>
<dbReference type="PROSITE" id="PS50157">
    <property type="entry name" value="ZINC_FINGER_C2H2_2"/>
    <property type="match status" value="2"/>
</dbReference>
<dbReference type="InterPro" id="IPR007219">
    <property type="entry name" value="XnlR_reg_dom"/>
</dbReference>
<dbReference type="InterPro" id="IPR013087">
    <property type="entry name" value="Znf_C2H2_type"/>
</dbReference>
<keyword evidence="12" id="KW-1185">Reference proteome</keyword>
<dbReference type="CDD" id="cd12148">
    <property type="entry name" value="fungal_TF_MHR"/>
    <property type="match status" value="1"/>
</dbReference>
<dbReference type="PANTHER" id="PTHR40626:SF7">
    <property type="entry name" value="TRANSCRIPTION FACTOR, PUTATIVE (AFU_ORTHOLOGUE AFUA_1G04110)-RELATED"/>
    <property type="match status" value="1"/>
</dbReference>
<dbReference type="InterPro" id="IPR036236">
    <property type="entry name" value="Znf_C2H2_sf"/>
</dbReference>
<dbReference type="EMBL" id="LASV01000628">
    <property type="protein sequence ID" value="KKA17533.1"/>
    <property type="molecule type" value="Genomic_DNA"/>
</dbReference>
<dbReference type="Pfam" id="PF12874">
    <property type="entry name" value="zf-met"/>
    <property type="match status" value="1"/>
</dbReference>
<feature type="region of interest" description="Disordered" evidence="8">
    <location>
        <begin position="48"/>
        <end position="113"/>
    </location>
</feature>
<dbReference type="STRING" id="1408163.A0A0F4YIV4"/>
<dbReference type="GO" id="GO:0008270">
    <property type="term" value="F:zinc ion binding"/>
    <property type="evidence" value="ECO:0007669"/>
    <property type="project" value="UniProtKB-KW"/>
</dbReference>
<dbReference type="GeneID" id="25320784"/>
<reference evidence="11 12" key="1">
    <citation type="submission" date="2015-04" db="EMBL/GenBank/DDBJ databases">
        <authorList>
            <person name="Heijne W.H."/>
            <person name="Fedorova N.D."/>
            <person name="Nierman W.C."/>
            <person name="Vollebregt A.W."/>
            <person name="Zhao Z."/>
            <person name="Wu L."/>
            <person name="Kumar M."/>
            <person name="Stam H."/>
            <person name="van den Berg M.A."/>
            <person name="Pel H.J."/>
        </authorList>
    </citation>
    <scope>NUCLEOTIDE SEQUENCE [LARGE SCALE GENOMIC DNA]</scope>
    <source>
        <strain evidence="11 12">CBS 393.64</strain>
    </source>
</reference>
<keyword evidence="2" id="KW-0479">Metal-binding</keyword>
<evidence type="ECO:0000256" key="4">
    <source>
        <dbReference type="ARBA" id="ARBA00022771"/>
    </source>
</evidence>
<dbReference type="InterPro" id="IPR051059">
    <property type="entry name" value="VerF-like"/>
</dbReference>
<dbReference type="AlphaFoldDB" id="A0A0F4YIV4"/>
<dbReference type="GO" id="GO:0006351">
    <property type="term" value="P:DNA-templated transcription"/>
    <property type="evidence" value="ECO:0007669"/>
    <property type="project" value="InterPro"/>
</dbReference>
<comment type="caution">
    <text evidence="11">The sequence shown here is derived from an EMBL/GenBank/DDBJ whole genome shotgun (WGS) entry which is preliminary data.</text>
</comment>
<dbReference type="GO" id="GO:0000981">
    <property type="term" value="F:DNA-binding transcription factor activity, RNA polymerase II-specific"/>
    <property type="evidence" value="ECO:0007669"/>
    <property type="project" value="InterPro"/>
</dbReference>
<dbReference type="SMART" id="SM00355">
    <property type="entry name" value="ZnF_C2H2"/>
    <property type="match status" value="2"/>
</dbReference>
<evidence type="ECO:0000259" key="10">
    <source>
        <dbReference type="PROSITE" id="PS50157"/>
    </source>
</evidence>
<dbReference type="PROSITE" id="PS00028">
    <property type="entry name" value="ZINC_FINGER_C2H2_1"/>
    <property type="match status" value="2"/>
</dbReference>
<name>A0A0F4YIV4_RASE3</name>
<organism evidence="11 12">
    <name type="scientific">Rasamsonia emersonii (strain ATCC 16479 / CBS 393.64 / IMI 116815)</name>
    <dbReference type="NCBI Taxonomy" id="1408163"/>
    <lineage>
        <taxon>Eukaryota</taxon>
        <taxon>Fungi</taxon>
        <taxon>Dikarya</taxon>
        <taxon>Ascomycota</taxon>
        <taxon>Pezizomycotina</taxon>
        <taxon>Eurotiomycetes</taxon>
        <taxon>Eurotiomycetidae</taxon>
        <taxon>Eurotiales</taxon>
        <taxon>Trichocomaceae</taxon>
        <taxon>Rasamsonia</taxon>
    </lineage>
</organism>
<sequence>MVLRKCTICDRRFKKTEHYKRHERSHTKERPYECSVCHKRFSRSDVLSRHAKGHLQKAATANKNANSSSTSASNSDPNSNPTPTPSLSSQNPPQRDDPQRLLPPTPRDVPLAQSAGLSSSLDFLADISAHQARTEPDINPMMIDDQQPYFGWNDVAALHPPDQHPRPVPFESVPNEMLQLWLEPRADTVSHHSSLDLMRDPALGLVGENFIPPERRNSQPIKSGDNIPNERFCRVERCWLAPPNHVGRLINSLWRDVSCCDCDNLFSIPNYHAPPLGPQSDNYLGSRFGLDDECRLQLQAAFGLAQSSLPSMNSPANDALSPAASTSASASIPTFPPAEILDMALDLYFRHYHPLVPFVHIPTFCAKRTRLPMLFVMCLIGMIILGTKGSTHFVLKTFGLVLDKISGELAKCAVGSGTPAGIMSTFATAFLLLNLAAMTGEKEHLQQCQMLYINLMSIAQRHGLFAAGEGQVLDMSLFEAVPDLDTRWKAWCRVESAKRLVIGLLLIDSWYSSFLSTSPIVVPDSVQLIVPCDDELFKANSSARWMQLIRGGKRILMPMVKAPSETVSLPALDAPVDDFCMHGLLAMLQLRLSEAYHRLLSNRSSYPFAPCHTYAMDGRARCLTSLQVQVVNSYSDSLERLNPNCIVMWHHMCMNLTADIQIFDLA</sequence>
<feature type="transmembrane region" description="Helical" evidence="9">
    <location>
        <begin position="415"/>
        <end position="437"/>
    </location>
</feature>
<keyword evidence="9" id="KW-1133">Transmembrane helix</keyword>
<evidence type="ECO:0000256" key="2">
    <source>
        <dbReference type="ARBA" id="ARBA00022723"/>
    </source>
</evidence>
<keyword evidence="5" id="KW-0862">Zinc</keyword>
<dbReference type="Gene3D" id="3.30.160.60">
    <property type="entry name" value="Classic Zinc Finger"/>
    <property type="match status" value="2"/>
</dbReference>
<keyword evidence="3" id="KW-0677">Repeat</keyword>
<dbReference type="OrthoDB" id="10018191at2759"/>
<evidence type="ECO:0000256" key="1">
    <source>
        <dbReference type="ARBA" id="ARBA00004123"/>
    </source>
</evidence>
<evidence type="ECO:0000256" key="6">
    <source>
        <dbReference type="ARBA" id="ARBA00023242"/>
    </source>
</evidence>
<dbReference type="GO" id="GO:0000978">
    <property type="term" value="F:RNA polymerase II cis-regulatory region sequence-specific DNA binding"/>
    <property type="evidence" value="ECO:0007669"/>
    <property type="project" value="InterPro"/>
</dbReference>
<evidence type="ECO:0000256" key="3">
    <source>
        <dbReference type="ARBA" id="ARBA00022737"/>
    </source>
</evidence>
<dbReference type="RefSeq" id="XP_013324145.1">
    <property type="nucleotide sequence ID" value="XM_013468691.1"/>
</dbReference>
<dbReference type="Proteomes" id="UP000053958">
    <property type="component" value="Unassembled WGS sequence"/>
</dbReference>